<feature type="domain" description="Glycosyltransferase 2-like" evidence="2">
    <location>
        <begin position="93"/>
        <end position="201"/>
    </location>
</feature>
<sequence>MSAGPGEVRVPRGVTVRLDRQALRLDDGAVLVGGAPPRMMHLAPAAAELVRADGTATVDGPTSAALVRTLLDAGIAHPVEVPAGAAPTADEVTVVVPVRDRVDGLRRLLAGLPGLRTVVVDDGSTDAGAIAAVAGEAGARVLRHERSRGPAAARNTGLAAAGTALVAFLDSDVVPEPGWLDPLLAAFADPAVGLAAPRIVALAPVRGWLGRYEALRSSLDLGRDPALVVPRSRVAYVPSAAVVVRRAAAGAGFDDRMHVAEDVDLVLRLHAAGWRLRYEPAARVGHDHRTRPVQWWLRKAYYGTGAAPLALRHRGSVPPMVLSPSGAAIAGLVVLARPWSLLGAAVVAVGSTERLARRLGRLREPRRTAARLVGLGALGTIAQTADAVTRHYWPVSVVAALLSRRVRRRVLAIALVEGVVDWWRHRDPEGRAGLDPARFVLARRLDDLGYGAGLWWGAWRHRTVQPLRPVGAGASGRSERPARPGADQSPMDSTRPQG</sequence>
<dbReference type="EMBL" id="JAGSOV010000037">
    <property type="protein sequence ID" value="MCO1656836.1"/>
    <property type="molecule type" value="Genomic_DNA"/>
</dbReference>
<dbReference type="PANTHER" id="PTHR43646:SF6">
    <property type="entry name" value="PRE-MYCOFACTOCIN GLYCOSYLTRANSFERASE"/>
    <property type="match status" value="1"/>
</dbReference>
<dbReference type="PANTHER" id="PTHR43646">
    <property type="entry name" value="GLYCOSYLTRANSFERASE"/>
    <property type="match status" value="1"/>
</dbReference>
<keyword evidence="4" id="KW-1185">Reference proteome</keyword>
<protein>
    <submittedName>
        <fullName evidence="3">Mycofactocin biosynthesis glycosyltransferase MftF</fullName>
    </submittedName>
</protein>
<organism evidence="3 4">
    <name type="scientific">Pseudonocardia humida</name>
    <dbReference type="NCBI Taxonomy" id="2800819"/>
    <lineage>
        <taxon>Bacteria</taxon>
        <taxon>Bacillati</taxon>
        <taxon>Actinomycetota</taxon>
        <taxon>Actinomycetes</taxon>
        <taxon>Pseudonocardiales</taxon>
        <taxon>Pseudonocardiaceae</taxon>
        <taxon>Pseudonocardia</taxon>
    </lineage>
</organism>
<gene>
    <name evidence="3" type="primary">mftF</name>
    <name evidence="3" type="ORF">KDL28_17390</name>
</gene>
<dbReference type="SUPFAM" id="SSF53448">
    <property type="entry name" value="Nucleotide-diphospho-sugar transferases"/>
    <property type="match status" value="1"/>
</dbReference>
<proteinExistence type="predicted"/>
<accession>A0ABT1A1F1</accession>
<dbReference type="InterPro" id="IPR029044">
    <property type="entry name" value="Nucleotide-diphossugar_trans"/>
</dbReference>
<dbReference type="NCBIfam" id="TIGR03965">
    <property type="entry name" value="mycofact_glyco"/>
    <property type="match status" value="1"/>
</dbReference>
<name>A0ABT1A1F1_9PSEU</name>
<dbReference type="RefSeq" id="WP_252439918.1">
    <property type="nucleotide sequence ID" value="NZ_JAGSOV010000037.1"/>
</dbReference>
<dbReference type="InterPro" id="IPR001173">
    <property type="entry name" value="Glyco_trans_2-like"/>
</dbReference>
<comment type="caution">
    <text evidence="3">The sequence shown here is derived from an EMBL/GenBank/DDBJ whole genome shotgun (WGS) entry which is preliminary data.</text>
</comment>
<evidence type="ECO:0000313" key="3">
    <source>
        <dbReference type="EMBL" id="MCO1656836.1"/>
    </source>
</evidence>
<reference evidence="3" key="1">
    <citation type="submission" date="2021-04" db="EMBL/GenBank/DDBJ databases">
        <title>Pseudonocardia sp. nov., isolated from sandy soil of mangrove forest.</title>
        <authorList>
            <person name="Zan Z."/>
            <person name="Huang R."/>
            <person name="Liu W."/>
        </authorList>
    </citation>
    <scope>NUCLEOTIDE SEQUENCE</scope>
    <source>
        <strain evidence="3">S2-4</strain>
    </source>
</reference>
<feature type="region of interest" description="Disordered" evidence="1">
    <location>
        <begin position="469"/>
        <end position="498"/>
    </location>
</feature>
<dbReference type="Gene3D" id="3.90.550.10">
    <property type="entry name" value="Spore Coat Polysaccharide Biosynthesis Protein SpsA, Chain A"/>
    <property type="match status" value="1"/>
</dbReference>
<evidence type="ECO:0000313" key="4">
    <source>
        <dbReference type="Proteomes" id="UP001165283"/>
    </source>
</evidence>
<dbReference type="Pfam" id="PF00535">
    <property type="entry name" value="Glycos_transf_2"/>
    <property type="match status" value="1"/>
</dbReference>
<dbReference type="InterPro" id="IPR023981">
    <property type="entry name" value="MftF"/>
</dbReference>
<dbReference type="Proteomes" id="UP001165283">
    <property type="component" value="Unassembled WGS sequence"/>
</dbReference>
<evidence type="ECO:0000256" key="1">
    <source>
        <dbReference type="SAM" id="MobiDB-lite"/>
    </source>
</evidence>
<evidence type="ECO:0000259" key="2">
    <source>
        <dbReference type="Pfam" id="PF00535"/>
    </source>
</evidence>